<dbReference type="GO" id="GO:0016020">
    <property type="term" value="C:membrane"/>
    <property type="evidence" value="ECO:0007669"/>
    <property type="project" value="UniProtKB-SubCell"/>
</dbReference>
<feature type="transmembrane region" description="Helical" evidence="5">
    <location>
        <begin position="442"/>
        <end position="459"/>
    </location>
</feature>
<dbReference type="PANTHER" id="PTHR37422:SF17">
    <property type="entry name" value="O-ANTIGEN LIGASE"/>
    <property type="match status" value="1"/>
</dbReference>
<protein>
    <submittedName>
        <fullName evidence="7">O-antigen ligase domain-containing protein</fullName>
    </submittedName>
</protein>
<dbReference type="InterPro" id="IPR051533">
    <property type="entry name" value="WaaL-like"/>
</dbReference>
<feature type="domain" description="O-antigen ligase-related" evidence="6">
    <location>
        <begin position="281"/>
        <end position="420"/>
    </location>
</feature>
<evidence type="ECO:0000259" key="6">
    <source>
        <dbReference type="Pfam" id="PF04932"/>
    </source>
</evidence>
<feature type="transmembrane region" description="Helical" evidence="5">
    <location>
        <begin position="319"/>
        <end position="341"/>
    </location>
</feature>
<evidence type="ECO:0000256" key="1">
    <source>
        <dbReference type="ARBA" id="ARBA00004141"/>
    </source>
</evidence>
<dbReference type="RefSeq" id="WP_160907194.1">
    <property type="nucleotide sequence ID" value="NZ_WVHS01000003.1"/>
</dbReference>
<feature type="transmembrane region" description="Helical" evidence="5">
    <location>
        <begin position="132"/>
        <end position="150"/>
    </location>
</feature>
<feature type="transmembrane region" description="Helical" evidence="5">
    <location>
        <begin position="411"/>
        <end position="430"/>
    </location>
</feature>
<evidence type="ECO:0000256" key="3">
    <source>
        <dbReference type="ARBA" id="ARBA00022989"/>
    </source>
</evidence>
<dbReference type="Pfam" id="PF04932">
    <property type="entry name" value="Wzy_C"/>
    <property type="match status" value="1"/>
</dbReference>
<dbReference type="Proteomes" id="UP000451233">
    <property type="component" value="Unassembled WGS sequence"/>
</dbReference>
<organism evidence="7 8">
    <name type="scientific">Hufsiella ginkgonis</name>
    <dbReference type="NCBI Taxonomy" id="2695274"/>
    <lineage>
        <taxon>Bacteria</taxon>
        <taxon>Pseudomonadati</taxon>
        <taxon>Bacteroidota</taxon>
        <taxon>Sphingobacteriia</taxon>
        <taxon>Sphingobacteriales</taxon>
        <taxon>Sphingobacteriaceae</taxon>
        <taxon>Hufsiella</taxon>
    </lineage>
</organism>
<feature type="transmembrane region" description="Helical" evidence="5">
    <location>
        <begin position="369"/>
        <end position="391"/>
    </location>
</feature>
<dbReference type="InterPro" id="IPR007016">
    <property type="entry name" value="O-antigen_ligase-rel_domated"/>
</dbReference>
<feature type="transmembrane region" description="Helical" evidence="5">
    <location>
        <begin position="465"/>
        <end position="486"/>
    </location>
</feature>
<sequence length="499" mass="56235">MPVVYSSERRYKPETKTFVERQKIFLRSDGAKRLGLGLMCLTSLLISFLISIGGIKAGVMIMVVLVALPMLYITVVYPRTGILILLIAAYMVMWVIRMNLISFPLGTVMDGLEALLLLGFFIKQKTRRDWQFMKNPISVLIIIWISYNLLQALNPGAASVMAWLYTVRSVAVVMVMYFIFSYHIRTVQFIRLIFKIWLGLCTYAALYALKQEFIGFNSYELAYINTPGMDALLFIGGFWRKFSIFSDPVAFSYNMVAGAVLALGLMFGNLPVIKKVILGFLIALFLFAMIYSGTRGAYLLFPAAIGLVAILHFNQRVMFLAGVVGMFMLFLINVPTSNAALYRFQSTFKISEDASYNVRAINQKRIQPYIQTHIIGGGLGATGIWGTKFAPDSYLAKLPPDSGYVRVAVELGWLGLLIFCTLIFVVLKTGVDNFFKIKDPELRSYCLAMTLTIFALNIGNFPQEAFVQFPTSIYLYLEIALINITLRLDQERGQKRLLT</sequence>
<comment type="caution">
    <text evidence="7">The sequence shown here is derived from an EMBL/GenBank/DDBJ whole genome shotgun (WGS) entry which is preliminary data.</text>
</comment>
<reference evidence="7 8" key="1">
    <citation type="submission" date="2019-11" db="EMBL/GenBank/DDBJ databases">
        <title>Pedobacter sp. HMF7056 Genome sequencing and assembly.</title>
        <authorList>
            <person name="Kang H."/>
            <person name="Kim H."/>
            <person name="Joh K."/>
        </authorList>
    </citation>
    <scope>NUCLEOTIDE SEQUENCE [LARGE SCALE GENOMIC DNA]</scope>
    <source>
        <strain evidence="7 8">HMF7056</strain>
    </source>
</reference>
<dbReference type="AlphaFoldDB" id="A0A7K1XZE5"/>
<feature type="transmembrane region" description="Helical" evidence="5">
    <location>
        <begin position="192"/>
        <end position="209"/>
    </location>
</feature>
<dbReference type="GO" id="GO:0016874">
    <property type="term" value="F:ligase activity"/>
    <property type="evidence" value="ECO:0007669"/>
    <property type="project" value="UniProtKB-KW"/>
</dbReference>
<evidence type="ECO:0000313" key="7">
    <source>
        <dbReference type="EMBL" id="MXV16178.1"/>
    </source>
</evidence>
<feature type="transmembrane region" description="Helical" evidence="5">
    <location>
        <begin position="276"/>
        <end position="292"/>
    </location>
</feature>
<feature type="transmembrane region" description="Helical" evidence="5">
    <location>
        <begin position="162"/>
        <end position="180"/>
    </location>
</feature>
<evidence type="ECO:0000256" key="5">
    <source>
        <dbReference type="SAM" id="Phobius"/>
    </source>
</evidence>
<proteinExistence type="predicted"/>
<dbReference type="EMBL" id="WVHS01000003">
    <property type="protein sequence ID" value="MXV16178.1"/>
    <property type="molecule type" value="Genomic_DNA"/>
</dbReference>
<keyword evidence="3 5" id="KW-1133">Transmembrane helix</keyword>
<keyword evidence="4 5" id="KW-0472">Membrane</keyword>
<keyword evidence="7" id="KW-0436">Ligase</keyword>
<feature type="transmembrane region" description="Helical" evidence="5">
    <location>
        <begin position="102"/>
        <end position="120"/>
    </location>
</feature>
<evidence type="ECO:0000313" key="8">
    <source>
        <dbReference type="Proteomes" id="UP000451233"/>
    </source>
</evidence>
<dbReference type="PANTHER" id="PTHR37422">
    <property type="entry name" value="TEICHURONIC ACID BIOSYNTHESIS PROTEIN TUAE"/>
    <property type="match status" value="1"/>
</dbReference>
<keyword evidence="8" id="KW-1185">Reference proteome</keyword>
<comment type="subcellular location">
    <subcellularLocation>
        <location evidence="1">Membrane</location>
        <topology evidence="1">Multi-pass membrane protein</topology>
    </subcellularLocation>
</comment>
<keyword evidence="2 5" id="KW-0812">Transmembrane</keyword>
<name>A0A7K1XZE5_9SPHI</name>
<gene>
    <name evidence="7" type="ORF">GS398_12755</name>
</gene>
<feature type="transmembrane region" description="Helical" evidence="5">
    <location>
        <begin position="80"/>
        <end position="96"/>
    </location>
</feature>
<evidence type="ECO:0000256" key="2">
    <source>
        <dbReference type="ARBA" id="ARBA00022692"/>
    </source>
</evidence>
<evidence type="ECO:0000256" key="4">
    <source>
        <dbReference type="ARBA" id="ARBA00023136"/>
    </source>
</evidence>
<feature type="transmembrane region" description="Helical" evidence="5">
    <location>
        <begin position="34"/>
        <end position="52"/>
    </location>
</feature>
<feature type="transmembrane region" description="Helical" evidence="5">
    <location>
        <begin position="251"/>
        <end position="270"/>
    </location>
</feature>
<feature type="transmembrane region" description="Helical" evidence="5">
    <location>
        <begin position="58"/>
        <end position="75"/>
    </location>
</feature>
<accession>A0A7K1XZE5</accession>